<comment type="caution">
    <text evidence="3">The sequence shown here is derived from an EMBL/GenBank/DDBJ whole genome shotgun (WGS) entry which is preliminary data.</text>
</comment>
<proteinExistence type="predicted"/>
<evidence type="ECO:0000259" key="2">
    <source>
        <dbReference type="Pfam" id="PF02272"/>
    </source>
</evidence>
<dbReference type="PANTHER" id="PTHR47618:SF1">
    <property type="entry name" value="BIFUNCTIONAL OLIGORIBONUCLEASE AND PAP PHOSPHATASE NRNA"/>
    <property type="match status" value="1"/>
</dbReference>
<name>A0A933SCJ3_UNCEI</name>
<evidence type="ECO:0000259" key="1">
    <source>
        <dbReference type="Pfam" id="PF01368"/>
    </source>
</evidence>
<gene>
    <name evidence="3" type="ORF">HZA61_10280</name>
</gene>
<dbReference type="Pfam" id="PF02272">
    <property type="entry name" value="DHHA1"/>
    <property type="match status" value="1"/>
</dbReference>
<accession>A0A933SCJ3</accession>
<dbReference type="InterPro" id="IPR003156">
    <property type="entry name" value="DHHA1_dom"/>
</dbReference>
<feature type="domain" description="DDH" evidence="1">
    <location>
        <begin position="23"/>
        <end position="169"/>
    </location>
</feature>
<protein>
    <submittedName>
        <fullName evidence="3">DHH family phosphoesterase</fullName>
    </submittedName>
</protein>
<feature type="domain" description="DHHA1" evidence="2">
    <location>
        <begin position="250"/>
        <end position="332"/>
    </location>
</feature>
<dbReference type="EMBL" id="JACRIW010000073">
    <property type="protein sequence ID" value="MBI5169864.1"/>
    <property type="molecule type" value="Genomic_DNA"/>
</dbReference>
<dbReference type="Gene3D" id="3.10.310.30">
    <property type="match status" value="1"/>
</dbReference>
<organism evidence="3 4">
    <name type="scientific">Eiseniibacteriota bacterium</name>
    <dbReference type="NCBI Taxonomy" id="2212470"/>
    <lineage>
        <taxon>Bacteria</taxon>
        <taxon>Candidatus Eiseniibacteriota</taxon>
    </lineage>
</organism>
<dbReference type="SUPFAM" id="SSF64182">
    <property type="entry name" value="DHH phosphoesterases"/>
    <property type="match status" value="1"/>
</dbReference>
<dbReference type="AlphaFoldDB" id="A0A933SCJ3"/>
<dbReference type="InterPro" id="IPR001667">
    <property type="entry name" value="DDH_dom"/>
</dbReference>
<evidence type="ECO:0000313" key="3">
    <source>
        <dbReference type="EMBL" id="MBI5169864.1"/>
    </source>
</evidence>
<dbReference type="PANTHER" id="PTHR47618">
    <property type="entry name" value="BIFUNCTIONAL OLIGORIBONUCLEASE AND PAP PHOSPHATASE NRNA"/>
    <property type="match status" value="1"/>
</dbReference>
<sequence length="342" mass="36671">MNGVTAATPDRAALHAFVAKHGRILLTTHVNPDGDAIGSELAFARWLQGMGKQVRILNDSPTPQAFAWLLVHHTIELYEEPLAEECFEWADALVVLDTGNRSRIGRLSDHLDRHLVPIAVVDHHATHDGFGAVNVIEPAQASASSLVYELVRESGAAIDRAMADALYVGLSTDTGNFKYSNTDAAAHRMAAELVSLGVEPQVVHLRVNATAPAGRLRFFGEVLAQLQVLENGRVIVIEASPEQFERHGLVGADTEGLVDMPRVIAGVEVVLLVSEVKPNKTKVSLRSMGRVSIDQVVARLGGGGHAHAAGAQLPGSREDAKAKILPELSRLIAQLDASERHA</sequence>
<dbReference type="GO" id="GO:0003676">
    <property type="term" value="F:nucleic acid binding"/>
    <property type="evidence" value="ECO:0007669"/>
    <property type="project" value="InterPro"/>
</dbReference>
<dbReference type="Proteomes" id="UP000696931">
    <property type="component" value="Unassembled WGS sequence"/>
</dbReference>
<reference evidence="3" key="1">
    <citation type="submission" date="2020-07" db="EMBL/GenBank/DDBJ databases">
        <title>Huge and variable diversity of episymbiotic CPR bacteria and DPANN archaea in groundwater ecosystems.</title>
        <authorList>
            <person name="He C.Y."/>
            <person name="Keren R."/>
            <person name="Whittaker M."/>
            <person name="Farag I.F."/>
            <person name="Doudna J."/>
            <person name="Cate J.H.D."/>
            <person name="Banfield J.F."/>
        </authorList>
    </citation>
    <scope>NUCLEOTIDE SEQUENCE</scope>
    <source>
        <strain evidence="3">NC_groundwater_1813_Pr3_B-0.1um_71_17</strain>
    </source>
</reference>
<dbReference type="Pfam" id="PF01368">
    <property type="entry name" value="DHH"/>
    <property type="match status" value="1"/>
</dbReference>
<dbReference type="InterPro" id="IPR038763">
    <property type="entry name" value="DHH_sf"/>
</dbReference>
<dbReference type="InterPro" id="IPR051319">
    <property type="entry name" value="Oligoribo/pAp-PDE_c-di-AMP_PDE"/>
</dbReference>
<evidence type="ECO:0000313" key="4">
    <source>
        <dbReference type="Proteomes" id="UP000696931"/>
    </source>
</evidence>
<dbReference type="Gene3D" id="3.90.1640.10">
    <property type="entry name" value="inorganic pyrophosphatase (n-terminal core)"/>
    <property type="match status" value="1"/>
</dbReference>